<sequence length="49" mass="5731">MQCENAQTESINQSQVIKLKARKFTFKPSNNKLVMEKKALTILIRHQEN</sequence>
<accession>A0A2P2MQN4</accession>
<organism evidence="1">
    <name type="scientific">Rhizophora mucronata</name>
    <name type="common">Asiatic mangrove</name>
    <dbReference type="NCBI Taxonomy" id="61149"/>
    <lineage>
        <taxon>Eukaryota</taxon>
        <taxon>Viridiplantae</taxon>
        <taxon>Streptophyta</taxon>
        <taxon>Embryophyta</taxon>
        <taxon>Tracheophyta</taxon>
        <taxon>Spermatophyta</taxon>
        <taxon>Magnoliopsida</taxon>
        <taxon>eudicotyledons</taxon>
        <taxon>Gunneridae</taxon>
        <taxon>Pentapetalae</taxon>
        <taxon>rosids</taxon>
        <taxon>fabids</taxon>
        <taxon>Malpighiales</taxon>
        <taxon>Rhizophoraceae</taxon>
        <taxon>Rhizophora</taxon>
    </lineage>
</organism>
<proteinExistence type="predicted"/>
<dbReference type="EMBL" id="GGEC01052046">
    <property type="protein sequence ID" value="MBX32530.1"/>
    <property type="molecule type" value="Transcribed_RNA"/>
</dbReference>
<protein>
    <submittedName>
        <fullName evidence="1">Uncharacterized protein</fullName>
    </submittedName>
</protein>
<name>A0A2P2MQN4_RHIMU</name>
<evidence type="ECO:0000313" key="1">
    <source>
        <dbReference type="EMBL" id="MBX32530.1"/>
    </source>
</evidence>
<reference evidence="1" key="1">
    <citation type="submission" date="2018-02" db="EMBL/GenBank/DDBJ databases">
        <title>Rhizophora mucronata_Transcriptome.</title>
        <authorList>
            <person name="Meera S.P."/>
            <person name="Sreeshan A."/>
            <person name="Augustine A."/>
        </authorList>
    </citation>
    <scope>NUCLEOTIDE SEQUENCE</scope>
    <source>
        <tissue evidence="1">Leaf</tissue>
    </source>
</reference>
<dbReference type="AlphaFoldDB" id="A0A2P2MQN4"/>